<protein>
    <submittedName>
        <fullName evidence="7">RAS protein activator like-3</fullName>
    </submittedName>
</protein>
<sequence>MWHLLLGGSRAQLGQLKAKMAVQPETEGSSLLKAYLWQTVLPTGMKMPELGSIHYGSESSRRRGKIRKWNRVQSPPESEVPESGHDDLPPLVSQDSRAATKRSVFQRAFSLPGRMSKAQDRSSKLSVRKYLRSMSHWKNQESPSQIVRETKQTSKGDDSVVHLILSMGPGVPPWDVANVSLQDGQLVLWGRDEENLLEKRKRTSSSVSENNSIFQRDKENKFSLGGEALEKKASQDASSGTQLGNVKGMLWRRFRNRKGWLHPKTDSSGESAVNGNREALPGPALTLDLRNEKDVLIRPLHSSLVGEQHCFEVLSAGKRYCFSCSSAAERTHWMENLRQAVQPSMDNCQRMEYRLSLWVYEARDLSPRKQYHCEIQLDGVPYARTTAKQASTIGTLFWGEHFNLKTLPPAVELQIYLLQEEEGLWPKESPIASMSIPLKELAAVRQPLERWYPLGKEKPNMPTLRLRGQYCNIRVLPIVQYKEFAEYLTFHYRELCASLEPSLSARDKEELMSVLVRVLQSTGKAKDFLIDLGIAELDRFDEREDLIFRENTLATKAIDEYMKLVGSPYLMATLSDIIIQPNVLENCCEVDPSKCPPRDLADNCNHLQQLCEEVFLRIAMSSNSFPAELSEIFTAWQEACQLRGKVDIGQRLVSASLFLRFLCPAIMSPSLFGLTQKYPDDTTSRTLTLVAKVIQNLANFTTFGEKEAYMNFMNEFLEHNWDTMKSFLSSVSSPGSTIALSAYNDSIDLALELSILHSLLCNIFSTLEQRIQEKLQPLPAILQAIQEGTPVPVSILLGPQMEERHTEKQKLGFVPPRDLGKYSPLIKSQSMTSIQKNRGKEEALIPLHQTKTRSKVQRTQSVPTQTKASRHLHKQSSIEHMVDNQDSSPQPYDSYLCNGGSHKASQGCSKLHPSVSLRQKPSVPWLRHSEDASSMQNCLYSMQPLEQYTRQMEVLQMKLSSARDKQQLLEEKVKSLFIQNQALLQEQARFQEREEILGKRLEETEHGLVKLSSRVSCIEASWKKDHEKLRASEEKTKQLEQQLSRMERDHDRFFRAVSQMLGYRDNQPHYGNNSQGLCG</sequence>
<dbReference type="CDD" id="cd05136">
    <property type="entry name" value="RasGAP_DAB2IP"/>
    <property type="match status" value="1"/>
</dbReference>
<dbReference type="GO" id="GO:0005096">
    <property type="term" value="F:GTPase activator activity"/>
    <property type="evidence" value="ECO:0007669"/>
    <property type="project" value="UniProtKB-KW"/>
</dbReference>
<dbReference type="Gene3D" id="2.30.29.30">
    <property type="entry name" value="Pleckstrin-homology domain (PH domain)/Phosphotyrosine-binding domain (PTB)"/>
    <property type="match status" value="1"/>
</dbReference>
<dbReference type="PROSITE" id="PS00509">
    <property type="entry name" value="RAS_GTPASE_ACTIV_1"/>
    <property type="match status" value="1"/>
</dbReference>
<dbReference type="InterPro" id="IPR011993">
    <property type="entry name" value="PH-like_dom_sf"/>
</dbReference>
<comment type="caution">
    <text evidence="7">The sequence shown here is derived from an EMBL/GenBank/DDBJ whole genome shotgun (WGS) entry which is preliminary data.</text>
</comment>
<dbReference type="Pfam" id="PF25321">
    <property type="entry name" value="PH_RASGAP"/>
    <property type="match status" value="1"/>
</dbReference>
<dbReference type="PANTHER" id="PTHR10194:SF96">
    <property type="entry name" value="RAS PROTEIN ACTIVATOR LIKE-3"/>
    <property type="match status" value="1"/>
</dbReference>
<dbReference type="PANTHER" id="PTHR10194">
    <property type="entry name" value="RAS GTPASE-ACTIVATING PROTEINS"/>
    <property type="match status" value="1"/>
</dbReference>
<dbReference type="InterPro" id="IPR001936">
    <property type="entry name" value="RasGAP_dom"/>
</dbReference>
<dbReference type="InterPro" id="IPR057606">
    <property type="entry name" value="SynGAP1-like_PH"/>
</dbReference>
<feature type="domain" description="C2" evidence="5">
    <location>
        <begin position="333"/>
        <end position="452"/>
    </location>
</feature>
<accession>A0AAW1C1Y4</accession>
<dbReference type="SUPFAM" id="SSF57997">
    <property type="entry name" value="Tropomyosin"/>
    <property type="match status" value="1"/>
</dbReference>
<dbReference type="InterPro" id="IPR001849">
    <property type="entry name" value="PH_domain"/>
</dbReference>
<dbReference type="SUPFAM" id="SSF50729">
    <property type="entry name" value="PH domain-like"/>
    <property type="match status" value="1"/>
</dbReference>
<dbReference type="InterPro" id="IPR023152">
    <property type="entry name" value="RasGAP_CS"/>
</dbReference>
<evidence type="ECO:0000259" key="5">
    <source>
        <dbReference type="PROSITE" id="PS50004"/>
    </source>
</evidence>
<name>A0AAW1C1Y4_CROAD</name>
<feature type="region of interest" description="Disordered" evidence="3">
    <location>
        <begin position="851"/>
        <end position="876"/>
    </location>
</feature>
<feature type="domain" description="PH" evidence="4">
    <location>
        <begin position="308"/>
        <end position="342"/>
    </location>
</feature>
<dbReference type="PROSITE" id="PS50003">
    <property type="entry name" value="PH_DOMAIN"/>
    <property type="match status" value="1"/>
</dbReference>
<keyword evidence="8" id="KW-1185">Reference proteome</keyword>
<evidence type="ECO:0000259" key="4">
    <source>
        <dbReference type="PROSITE" id="PS50003"/>
    </source>
</evidence>
<dbReference type="SMART" id="SM00233">
    <property type="entry name" value="PH"/>
    <property type="match status" value="1"/>
</dbReference>
<proteinExistence type="predicted"/>
<dbReference type="InterPro" id="IPR039360">
    <property type="entry name" value="Ras_GTPase"/>
</dbReference>
<dbReference type="SUPFAM" id="SSF48350">
    <property type="entry name" value="GTPase activation domain, GAP"/>
    <property type="match status" value="1"/>
</dbReference>
<dbReference type="EMBL" id="JAOTOJ010000002">
    <property type="protein sequence ID" value="KAK9407757.1"/>
    <property type="molecule type" value="Genomic_DNA"/>
</dbReference>
<evidence type="ECO:0000259" key="6">
    <source>
        <dbReference type="PROSITE" id="PS50018"/>
    </source>
</evidence>
<evidence type="ECO:0000256" key="3">
    <source>
        <dbReference type="SAM" id="MobiDB-lite"/>
    </source>
</evidence>
<feature type="coiled-coil region" evidence="2">
    <location>
        <begin position="945"/>
        <end position="972"/>
    </location>
</feature>
<dbReference type="SUPFAM" id="SSF49562">
    <property type="entry name" value="C2 domain (Calcium/lipid-binding domain, CaLB)"/>
    <property type="match status" value="1"/>
</dbReference>
<feature type="region of interest" description="Disordered" evidence="3">
    <location>
        <begin position="64"/>
        <end position="98"/>
    </location>
</feature>
<dbReference type="InterPro" id="IPR035892">
    <property type="entry name" value="C2_domain_sf"/>
</dbReference>
<evidence type="ECO:0000313" key="7">
    <source>
        <dbReference type="EMBL" id="KAK9407757.1"/>
    </source>
</evidence>
<dbReference type="Proteomes" id="UP001474421">
    <property type="component" value="Unassembled WGS sequence"/>
</dbReference>
<evidence type="ECO:0000256" key="1">
    <source>
        <dbReference type="ARBA" id="ARBA00022468"/>
    </source>
</evidence>
<keyword evidence="2" id="KW-0175">Coiled coil</keyword>
<dbReference type="Pfam" id="PF00616">
    <property type="entry name" value="RasGAP"/>
    <property type="match status" value="1"/>
</dbReference>
<feature type="compositionally biased region" description="Polar residues" evidence="3">
    <location>
        <begin position="857"/>
        <end position="867"/>
    </location>
</feature>
<feature type="domain" description="Ras-GAP" evidence="6">
    <location>
        <begin position="507"/>
        <end position="699"/>
    </location>
</feature>
<gene>
    <name evidence="7" type="ORF">NXF25_006531</name>
</gene>
<evidence type="ECO:0000313" key="8">
    <source>
        <dbReference type="Proteomes" id="UP001474421"/>
    </source>
</evidence>
<dbReference type="InterPro" id="IPR000008">
    <property type="entry name" value="C2_dom"/>
</dbReference>
<dbReference type="Gene3D" id="1.10.506.10">
    <property type="entry name" value="GTPase Activation - p120gap, domain 1"/>
    <property type="match status" value="2"/>
</dbReference>
<dbReference type="AlphaFoldDB" id="A0AAW1C1Y4"/>
<organism evidence="7 8">
    <name type="scientific">Crotalus adamanteus</name>
    <name type="common">Eastern diamondback rattlesnake</name>
    <dbReference type="NCBI Taxonomy" id="8729"/>
    <lineage>
        <taxon>Eukaryota</taxon>
        <taxon>Metazoa</taxon>
        <taxon>Chordata</taxon>
        <taxon>Craniata</taxon>
        <taxon>Vertebrata</taxon>
        <taxon>Euteleostomi</taxon>
        <taxon>Lepidosauria</taxon>
        <taxon>Squamata</taxon>
        <taxon>Bifurcata</taxon>
        <taxon>Unidentata</taxon>
        <taxon>Episquamata</taxon>
        <taxon>Toxicofera</taxon>
        <taxon>Serpentes</taxon>
        <taxon>Colubroidea</taxon>
        <taxon>Viperidae</taxon>
        <taxon>Crotalinae</taxon>
        <taxon>Crotalus</taxon>
    </lineage>
</organism>
<evidence type="ECO:0000256" key="2">
    <source>
        <dbReference type="SAM" id="Coils"/>
    </source>
</evidence>
<dbReference type="InterPro" id="IPR008936">
    <property type="entry name" value="Rho_GTPase_activation_prot"/>
</dbReference>
<keyword evidence="1" id="KW-0343">GTPase activation</keyword>
<dbReference type="PROSITE" id="PS50004">
    <property type="entry name" value="C2"/>
    <property type="match status" value="1"/>
</dbReference>
<dbReference type="SMART" id="SM00323">
    <property type="entry name" value="RasGAP"/>
    <property type="match status" value="1"/>
</dbReference>
<reference evidence="7 8" key="1">
    <citation type="journal article" date="2024" name="Proc. Natl. Acad. Sci. U.S.A.">
        <title>The genetic regulatory architecture and epigenomic basis for age-related changes in rattlesnake venom.</title>
        <authorList>
            <person name="Hogan M.P."/>
            <person name="Holding M.L."/>
            <person name="Nystrom G.S."/>
            <person name="Colston T.J."/>
            <person name="Bartlett D.A."/>
            <person name="Mason A.J."/>
            <person name="Ellsworth S.A."/>
            <person name="Rautsaw R.M."/>
            <person name="Lawrence K.C."/>
            <person name="Strickland J.L."/>
            <person name="He B."/>
            <person name="Fraser P."/>
            <person name="Margres M.J."/>
            <person name="Gilbert D.M."/>
            <person name="Gibbs H.L."/>
            <person name="Parkinson C.L."/>
            <person name="Rokyta D.R."/>
        </authorList>
    </citation>
    <scope>NUCLEOTIDE SEQUENCE [LARGE SCALE GENOMIC DNA]</scope>
    <source>
        <strain evidence="7">DRR0105</strain>
    </source>
</reference>
<dbReference type="PROSITE" id="PS50018">
    <property type="entry name" value="RAS_GTPASE_ACTIV_2"/>
    <property type="match status" value="1"/>
</dbReference>